<dbReference type="Gene3D" id="3.40.50.1110">
    <property type="entry name" value="SGNH hydrolase"/>
    <property type="match status" value="1"/>
</dbReference>
<feature type="transmembrane region" description="Helical" evidence="14">
    <location>
        <begin position="792"/>
        <end position="816"/>
    </location>
</feature>
<dbReference type="InterPro" id="IPR044726">
    <property type="entry name" value="ABCC_6TM_D2"/>
</dbReference>
<feature type="domain" description="ABC transmembrane type-1" evidence="17">
    <location>
        <begin position="1449"/>
        <end position="1691"/>
    </location>
</feature>
<feature type="chain" id="PRO_5038584259" evidence="15">
    <location>
        <begin position="41"/>
        <end position="3439"/>
    </location>
</feature>
<evidence type="ECO:0000256" key="7">
    <source>
        <dbReference type="ARBA" id="ARBA00022741"/>
    </source>
</evidence>
<keyword evidence="5 14" id="KW-0812">Transmembrane</keyword>
<evidence type="ECO:0000256" key="10">
    <source>
        <dbReference type="ARBA" id="ARBA00022989"/>
    </source>
</evidence>
<dbReference type="PROSITE" id="PS00211">
    <property type="entry name" value="ABC_TRANSPORTER_1"/>
    <property type="match status" value="3"/>
</dbReference>
<dbReference type="InterPro" id="IPR001087">
    <property type="entry name" value="GDSL"/>
</dbReference>
<dbReference type="PROSITE" id="PS50929">
    <property type="entry name" value="ABC_TM1F"/>
    <property type="match status" value="4"/>
</dbReference>
<evidence type="ECO:0000256" key="12">
    <source>
        <dbReference type="ARBA" id="ARBA00057614"/>
    </source>
</evidence>
<dbReference type="Gene3D" id="3.40.50.300">
    <property type="entry name" value="P-loop containing nucleotide triphosphate hydrolases"/>
    <property type="match status" value="6"/>
</dbReference>
<dbReference type="EMBL" id="CP097511">
    <property type="protein sequence ID" value="URE43255.1"/>
    <property type="molecule type" value="Genomic_DNA"/>
</dbReference>
<feature type="transmembrane region" description="Helical" evidence="14">
    <location>
        <begin position="1450"/>
        <end position="1476"/>
    </location>
</feature>
<evidence type="ECO:0000256" key="2">
    <source>
        <dbReference type="ARBA" id="ARBA00008668"/>
    </source>
</evidence>
<dbReference type="GO" id="GO:0016887">
    <property type="term" value="F:ATP hydrolysis activity"/>
    <property type="evidence" value="ECO:0007669"/>
    <property type="project" value="InterPro"/>
</dbReference>
<feature type="signal peptide" evidence="15">
    <location>
        <begin position="1"/>
        <end position="40"/>
    </location>
</feature>
<dbReference type="InterPro" id="IPR035669">
    <property type="entry name" value="SGNH_plant_lipase-like"/>
</dbReference>
<feature type="domain" description="ABC transporter" evidence="16">
    <location>
        <begin position="3204"/>
        <end position="3422"/>
    </location>
</feature>
<comment type="subcellular location">
    <subcellularLocation>
        <location evidence="1">Membrane</location>
        <topology evidence="1">Multi-pass membrane protein</topology>
    </subcellularLocation>
</comment>
<dbReference type="InterPro" id="IPR056228">
    <property type="entry name" value="ABCC10-like_N"/>
</dbReference>
<dbReference type="Pfam" id="PF00657">
    <property type="entry name" value="Lipase_GDSL"/>
    <property type="match status" value="1"/>
</dbReference>
<sequence>MARRNTPSLLSPAGSRPVSPLPFLFFTLLFFACSGPASEARCVFPAIFNFGDSNSDTGGFWAAFPAQTGPFGMTYFKRPSGRASDGRLIIDFLAQALGLPFLSPYLQSIGSDFRHGANFATLASTVRLPNTSLFVTGISPFSLGIQLNQMKDLRTRVLALKGTEHLPPGNVFGQALYTFDIGQNDFTSELGSLGIGAVKQYLPQVASQIAWTIKEIHDTGGRTFMVFNLAPVGCYPAFLTELPHNTSDLDSYGCMISYNNAVVDYNNLLNDTLQHMRDMLPDATIIYVDTHSVKLELFRHPKNHGLVYGTKACCGHGGGAYNFDPQVYCGNSKVINGIKVTATACGDPQNYVSWDGIHATEAANKLVTGAVLGGSIFHPPFPLSKLCDLQPIVISPDYYKSIQILHASEVRGILPDRCGHSDSWQSSGPLDMPRNSRTHMSPPDGNHNVSAPAPCCATAVHGSYALVGLDATGAYDFEIVEFVHVWCKVSALRHKCEDAWMAFCGDSASADQDGGSCGFAELFYSSSCMNHMFVSFVDAILIIAFLLNFVCKVSSRSVDARPLFGFSSSLRITAAVFNSLLGLVYSGHGLWMLVGNLMTGMGGVHPPHQWLLVFSQGLFSVLVVLIVSARSTRFGHTFIRIWSLAASFSTGFVCFSSVLVALAEKKASFLICVDILSLPGAVLLLLCTFKGSNQADDYEAADGYLYEPLKSESSPSEENSDESVTPFAKAGFFSKMSFWWLNPLMKKGYQRPLEEKDIPQLGKVDRAETCYLLFLEQLNRQKERQQTSSPSILWAIVFCFQKQIVVSGFFALLKILTLSAGPLLLNAFIKVSLGNEVFKHEGYVLAFGMFLAKCLESLSQRQWYFRTRRLGLQVRSLLSAAIYQKQLKLSNSAKLVHSSGEIMNYVTVDAYRIGEFPFWFHQTWTTSLQLCIALVILYHAVGLATISAMVVIVLTVLCNAPLAKLQHKFQTRLMEAQDVRLKAVSEALVNMKVLKLYAWETHFKKVIEGLRETECKWLSAFQLRRAYNSFLFWSSPVLVSAAAFSTCYFLHIPLNPSNVFTFVATLRLVQDPVRQIPDVIGVVIQAKVAFARIAMFLDAPELRSNQVRKLSQANIEHPVVIEAGSFSWEENTLKPTLRGLNLVVKDKEKVAICGEVGSGKSTLLAAILREVPKTEGMIQVSGKIAYVSQTAWIQTGSIQDNILFGSAMDQQKYQETLEKCSLVKDIEMLPFGDLTEIGERGVNLSGGQKQRIQLARALYQDADIYLLDDPFSAVDAHTATSLFNEYVMGALAEKTVLLVTHQVDFLPVFDSILLMSDGEVRSAASYIELLASSKAFEDLVNAHKDTVGPGRLEGVGSHRESKTSAREIISVKKQEMVKPSGLDQLIKKEEKESGDTGLKPYKQYLGQNKGYLYASISALSHLIFVAGQISQNSWMAAKVQDPQVSVFLLIVVYLAIGFSTVLFLLSRSIFVVVLGIQSSKSLFFELMNSLFRAPMSFFDSTPIGRILSRVSADLSLVDLDVPFSLIFSIGATLNAYSNLAVLAFVTWPVLFVSIPMVYLTIRLQRYYLVSAKELMRINGTTKSLVANHLAESISGATTIRAFEEEDRFFSKSMELIDKNASPFFHNFAASEWLIQRLETLSAAVVSSSALIMALLPPGTFSSGFVGMALSYGLSLNMSLVFSIQNQCTLANHIISVERLNQYMHVSSEAPEIVQGNRPPSDWPAIGRIRYRPEAPLVLRGISCTFEGGNKIGIVGRTGSGKTTLIGSNSFPWFRQIQFGSFGTVHGSADLGVVEDGSNWSMGQRQLFCLGRALLRRSRILVLDEATASIDNATDAILQKTIRTEFADCTVITVAHRIPTVMDCNMVLAISDGPLRAVLPLVWDHTLVSFEATGEYDFEIVEFVLFGASSCIKILPFDINRRYRSVENFGRTINNNLSKKQEDSDKRSHAMAALADAWMAFCGDSASADQDGGSRGFGELFYYSSCVNHMFVSFIDAILIIAFLVNFARNVSSRSVDARPFFGLSSSLRITAAVFNSLLGLVYLGHGLWMLVGNLRTGMGGVHPPHQWLLVFSQGLCSVLVVLIVSARRTRSGHTFIRIWSLAASFSTGFVCFSSVLAVLAEKKASFLICVDILSLPGAFLLLLCTFNVPNHADDYKVADGSLYEPLKGESSPNEENSDGSVTPFAKAGFFKKMSFWWLNPLMKKGYQMTLDEKDIPQLGKEDRAETCYLLFLEQLNRQKERQQTSSPSILWAIVFCFQKQIVVSGFFALLKILTLSAGPLLLNAFIKVSLGNEVFKHEGYVLAFGMFLAKCLESLSQRQWYFRTRRLGLQVRSLLSAAIYQKQLRLSNSAKLVHSSWEIMNYVTVDAYRIGELPFWFHQTWTTSLQLCIALVILYHAVGLATISAMVVIVLTVLCNAPLAKLQHKFQTRLMEAQDARLKAVSEALVNMKVLKLYAWETHFKKVIEGLRETECKWLSAFQLRRAYNSFLFWSSPVLVSAAAFSTCYFLHIPLNPSNVFTFVATLRLVQDPVRQIPDVIGVVIQAKVAFARIAMFLDAPELQSNQVRKFSQANVEHPVVIEAGSFSWEENTLKPTLRGLNLVVKDKEKVAICGEVGSGKSTLLAAILREIPKTQGMIQVSGKIAYVSQAAWIQTGSIQDNILFGSAMDQQKYQETLEKCSLVKDIEMLPFGDLTEIGERGVNLSGGQKQRIQLARALYQDAEIYLLDDPFSAVDAHTATRERGVNLSGGQKQRIQLARALYQDADIYLLDDPFSAVDAHTATSLFNEYVMGALKDKTVLLVTHQVDFLPVVDSILLMSDGEVHSAAPYNELLASSKAFEDLVNAHKDMVGPGRLEGVGSQRQSKTSAREINNSKKQAMVKPSGLNQLIKKEEKESGDADLKPYTGQISQNSWMAANVQNPQISVFLLLAVYLAIGFGTVLFLLSRSVFIVVLGLQSSKSLFFELMNSLFRAPMSFFDSTPIGRILSRVSSDLSIVDLDVPFGLVFTISATLNAYGNLAVLAFVIWPVFFVSIPTIYLAIRLQRYYLASAKELMRINGTTRSLMVNHLSESLSGAITIRAFEEEDRFFSKSLELIDKNASPFFHNFAASEWLIQRLETMSAAIVSSSALIMALLPPGTFSSGFVGMALSYGLTLNVSLVISIQNQCILANRIISVERLNQYMRVESEAPEIVERNRPPSDWPAIGRVELHDLKIRYQPEAPLVLRGISCTFEGGNKIGIVGRTGSGKTTLIGALFRLVEPAGGRITIDTLDIATIGLHDLRSRLGIIPQDPTLFHGSVRYNLDPLGQYTDQQIWEATCTAVVEDGSNWSMGQRQLFCLGRALLRRSRILVLDEATASIDNATDAILQKTIRTEFADCTVITVAHRIPTVMDCNMVLAISDGKLEEYDEPMKLMEREGLLFRSLVKEYWSHAANATIQFTDSH</sequence>
<dbReference type="GO" id="GO:0016788">
    <property type="term" value="F:hydrolase activity, acting on ester bonds"/>
    <property type="evidence" value="ECO:0007669"/>
    <property type="project" value="InterPro"/>
</dbReference>
<feature type="transmembrane region" description="Helical" evidence="14">
    <location>
        <begin position="3015"/>
        <end position="3037"/>
    </location>
</feature>
<dbReference type="InterPro" id="IPR017871">
    <property type="entry name" value="ABC_transporter-like_CS"/>
</dbReference>
<evidence type="ECO:0000256" key="13">
    <source>
        <dbReference type="SAM" id="MobiDB-lite"/>
    </source>
</evidence>
<keyword evidence="15" id="KW-0732">Signal</keyword>
<dbReference type="GO" id="GO:0140359">
    <property type="term" value="F:ABC-type transporter activity"/>
    <property type="evidence" value="ECO:0007669"/>
    <property type="project" value="InterPro"/>
</dbReference>
<evidence type="ECO:0000256" key="5">
    <source>
        <dbReference type="ARBA" id="ARBA00022692"/>
    </source>
</evidence>
<feature type="domain" description="ABC transmembrane type-1" evidence="17">
    <location>
        <begin position="805"/>
        <end position="1085"/>
    </location>
</feature>
<dbReference type="CDD" id="cd18580">
    <property type="entry name" value="ABC_6TM_ABCC_D2"/>
    <property type="match status" value="2"/>
</dbReference>
<evidence type="ECO:0000256" key="11">
    <source>
        <dbReference type="ARBA" id="ARBA00023136"/>
    </source>
</evidence>
<evidence type="ECO:0000256" key="6">
    <source>
        <dbReference type="ARBA" id="ARBA00022737"/>
    </source>
</evidence>
<feature type="transmembrane region" description="Helical" evidence="14">
    <location>
        <begin position="842"/>
        <end position="859"/>
    </location>
</feature>
<evidence type="ECO:0000256" key="9">
    <source>
        <dbReference type="ARBA" id="ARBA00022967"/>
    </source>
</evidence>
<feature type="transmembrane region" description="Helical" evidence="14">
    <location>
        <begin position="1979"/>
        <end position="2006"/>
    </location>
</feature>
<dbReference type="FunFam" id="1.20.1560.10:FF:000002">
    <property type="entry name" value="ABC transporter C family member 5"/>
    <property type="match status" value="2"/>
</dbReference>
<feature type="domain" description="ABC transmembrane type-1" evidence="17">
    <location>
        <begin position="2262"/>
        <end position="2542"/>
    </location>
</feature>
<feature type="region of interest" description="Disordered" evidence="13">
    <location>
        <begin position="422"/>
        <end position="444"/>
    </location>
</feature>
<dbReference type="Gene3D" id="1.20.1560.10">
    <property type="entry name" value="ABC transporter type 1, transmembrane domain"/>
    <property type="match status" value="4"/>
</dbReference>
<evidence type="ECO:0000313" key="19">
    <source>
        <dbReference type="Proteomes" id="UP001055439"/>
    </source>
</evidence>
<dbReference type="SUPFAM" id="SSF90123">
    <property type="entry name" value="ABC transporter transmembrane region"/>
    <property type="match status" value="4"/>
</dbReference>
<keyword evidence="8" id="KW-0067">ATP-binding</keyword>
<evidence type="ECO:0000313" key="18">
    <source>
        <dbReference type="EMBL" id="URE43255.1"/>
    </source>
</evidence>
<dbReference type="OrthoDB" id="6500128at2759"/>
<dbReference type="CDD" id="cd01837">
    <property type="entry name" value="SGNH_plant_lipase_like"/>
    <property type="match status" value="1"/>
</dbReference>
<feature type="transmembrane region" description="Helical" evidence="14">
    <location>
        <begin position="611"/>
        <end position="629"/>
    </location>
</feature>
<protein>
    <submittedName>
        <fullName evidence="18">ABC transporter transmembrane region</fullName>
    </submittedName>
</protein>
<comment type="similarity">
    <text evidence="3">Belongs to the ABC transporter superfamily. ABCC family. Conjugate transporter (TC 3.A.1.208) subfamily.</text>
</comment>
<reference evidence="18" key="1">
    <citation type="submission" date="2022-05" db="EMBL/GenBank/DDBJ databases">
        <title>The Musa troglodytarum L. genome provides insights into the mechanism of non-climacteric behaviour and enrichment of carotenoids.</title>
        <authorList>
            <person name="Wang J."/>
        </authorList>
    </citation>
    <scope>NUCLEOTIDE SEQUENCE</scope>
    <source>
        <tissue evidence="18">Leaf</tissue>
    </source>
</reference>
<feature type="transmembrane region" description="Helical" evidence="14">
    <location>
        <begin position="2125"/>
        <end position="2146"/>
    </location>
</feature>
<evidence type="ECO:0000256" key="4">
    <source>
        <dbReference type="ARBA" id="ARBA00022448"/>
    </source>
</evidence>
<comment type="similarity">
    <text evidence="2">Belongs to the 'GDSL' lipolytic enzyme family.</text>
</comment>
<dbReference type="FunFam" id="3.40.50.300:FF:000163">
    <property type="entry name" value="Multidrug resistance-associated protein member 4"/>
    <property type="match status" value="1"/>
</dbReference>
<feature type="transmembrane region" description="Helical" evidence="14">
    <location>
        <begin position="2922"/>
        <end position="2952"/>
    </location>
</feature>
<feature type="domain" description="ABC transporter" evidence="16">
    <location>
        <begin position="1121"/>
        <end position="1342"/>
    </location>
</feature>
<dbReference type="PANTHER" id="PTHR24223:SF369">
    <property type="entry name" value="ABC TRANSPORTER C FAMILY MEMBER 10"/>
    <property type="match status" value="1"/>
</dbReference>
<feature type="transmembrane region" description="Helical" evidence="14">
    <location>
        <begin position="2487"/>
        <end position="2508"/>
    </location>
</feature>
<keyword evidence="19" id="KW-1185">Reference proteome</keyword>
<feature type="transmembrane region" description="Helical" evidence="14">
    <location>
        <begin position="1030"/>
        <end position="1050"/>
    </location>
</feature>
<dbReference type="SMART" id="SM00382">
    <property type="entry name" value="AAA"/>
    <property type="match status" value="4"/>
</dbReference>
<dbReference type="SUPFAM" id="SSF52540">
    <property type="entry name" value="P-loop containing nucleoside triphosphate hydrolases"/>
    <property type="match status" value="5"/>
</dbReference>
<keyword evidence="7" id="KW-0547">Nucleotide-binding</keyword>
<dbReference type="Pfam" id="PF00664">
    <property type="entry name" value="ABC_membrane"/>
    <property type="match status" value="4"/>
</dbReference>
<gene>
    <name evidence="18" type="ORF">MUK42_14572</name>
</gene>
<dbReference type="GO" id="GO:0016020">
    <property type="term" value="C:membrane"/>
    <property type="evidence" value="ECO:0007669"/>
    <property type="project" value="UniProtKB-SubCell"/>
</dbReference>
<dbReference type="InterPro" id="IPR027417">
    <property type="entry name" value="P-loop_NTPase"/>
</dbReference>
<proteinExistence type="inferred from homology"/>
<feature type="domain" description="ABC transmembrane type-1" evidence="17">
    <location>
        <begin position="2901"/>
        <end position="3167"/>
    </location>
</feature>
<feature type="transmembrane region" description="Helical" evidence="14">
    <location>
        <begin position="1539"/>
        <end position="1561"/>
    </location>
</feature>
<dbReference type="InterPro" id="IPR036514">
    <property type="entry name" value="SGNH_hydro_sf"/>
</dbReference>
<keyword evidence="9" id="KW-1278">Translocase</keyword>
<evidence type="ECO:0000256" key="8">
    <source>
        <dbReference type="ARBA" id="ARBA00022840"/>
    </source>
</evidence>
<dbReference type="FunFam" id="3.40.50.300:FF:000923">
    <property type="entry name" value="ABC transporter C family member 10"/>
    <property type="match status" value="1"/>
</dbReference>
<evidence type="ECO:0000256" key="14">
    <source>
        <dbReference type="SAM" id="Phobius"/>
    </source>
</evidence>
<evidence type="ECO:0000256" key="3">
    <source>
        <dbReference type="ARBA" id="ARBA00009726"/>
    </source>
</evidence>
<name>A0A9E7HZY3_9LILI</name>
<keyword evidence="6" id="KW-0677">Repeat</keyword>
<keyword evidence="10 14" id="KW-1133">Transmembrane helix</keyword>
<organism evidence="18 19">
    <name type="scientific">Musa troglodytarum</name>
    <name type="common">fe'i banana</name>
    <dbReference type="NCBI Taxonomy" id="320322"/>
    <lineage>
        <taxon>Eukaryota</taxon>
        <taxon>Viridiplantae</taxon>
        <taxon>Streptophyta</taxon>
        <taxon>Embryophyta</taxon>
        <taxon>Tracheophyta</taxon>
        <taxon>Spermatophyta</taxon>
        <taxon>Magnoliopsida</taxon>
        <taxon>Liliopsida</taxon>
        <taxon>Zingiberales</taxon>
        <taxon>Musaceae</taxon>
        <taxon>Musa</taxon>
    </lineage>
</organism>
<dbReference type="GO" id="GO:0005524">
    <property type="term" value="F:ATP binding"/>
    <property type="evidence" value="ECO:0007669"/>
    <property type="project" value="UniProtKB-KW"/>
</dbReference>
<dbReference type="FunFam" id="1.20.1560.10:FF:000003">
    <property type="entry name" value="ABC transporter C family member 10"/>
    <property type="match status" value="2"/>
</dbReference>
<dbReference type="CDD" id="cd03244">
    <property type="entry name" value="ABCC_MRP_domain2"/>
    <property type="match status" value="1"/>
</dbReference>
<evidence type="ECO:0000259" key="17">
    <source>
        <dbReference type="PROSITE" id="PS50929"/>
    </source>
</evidence>
<comment type="function">
    <text evidence="12">ABC transporter that may affect phytic acid transport and compartmentalization. May function directly or indirectly in removing phytic acid from the cytosol or in vesicle trafficking. Required for phytic acid accumulation in developing seeds. Phytic acid is the primary storage form of phosphorus in cereal grains and other plant seeds.</text>
</comment>
<feature type="transmembrane region" description="Helical" evidence="14">
    <location>
        <begin position="532"/>
        <end position="551"/>
    </location>
</feature>
<evidence type="ECO:0000256" key="1">
    <source>
        <dbReference type="ARBA" id="ARBA00004141"/>
    </source>
</evidence>
<feature type="transmembrane region" description="Helical" evidence="14">
    <location>
        <begin position="930"/>
        <end position="957"/>
    </location>
</feature>
<feature type="transmembrane region" description="Helical" evidence="14">
    <location>
        <begin position="2067"/>
        <end position="2086"/>
    </location>
</feature>
<dbReference type="InterPro" id="IPR050173">
    <property type="entry name" value="ABC_transporter_C-like"/>
</dbReference>
<dbReference type="PROSITE" id="PS50893">
    <property type="entry name" value="ABC_TRANSPORTER_2"/>
    <property type="match status" value="3"/>
</dbReference>
<evidence type="ECO:0000259" key="16">
    <source>
        <dbReference type="PROSITE" id="PS50893"/>
    </source>
</evidence>
<dbReference type="CDD" id="cd18579">
    <property type="entry name" value="ABC_6TM_ABCC_D1"/>
    <property type="match status" value="2"/>
</dbReference>
<dbReference type="InterPro" id="IPR003593">
    <property type="entry name" value="AAA+_ATPase"/>
</dbReference>
<dbReference type="InterPro" id="IPR036640">
    <property type="entry name" value="ABC1_TM_sf"/>
</dbReference>
<keyword evidence="11 14" id="KW-0472">Membrane</keyword>
<feature type="compositionally biased region" description="Polar residues" evidence="13">
    <location>
        <begin position="2857"/>
        <end position="2873"/>
    </location>
</feature>
<dbReference type="Proteomes" id="UP001055439">
    <property type="component" value="Chromosome 9"/>
</dbReference>
<dbReference type="PROSITE" id="PS51257">
    <property type="entry name" value="PROKAR_LIPOPROTEIN"/>
    <property type="match status" value="1"/>
</dbReference>
<accession>A0A9E7HZY3</accession>
<feature type="transmembrane region" description="Helical" evidence="14">
    <location>
        <begin position="2384"/>
        <end position="2415"/>
    </location>
</feature>
<dbReference type="PANTHER" id="PTHR24223">
    <property type="entry name" value="ATP-BINDING CASSETTE SUB-FAMILY C"/>
    <property type="match status" value="1"/>
</dbReference>
<evidence type="ECO:0000256" key="15">
    <source>
        <dbReference type="SAM" id="SignalP"/>
    </source>
</evidence>
<feature type="transmembrane region" description="Helical" evidence="14">
    <location>
        <begin position="641"/>
        <end position="662"/>
    </location>
</feature>
<feature type="transmembrane region" description="Helical" evidence="14">
    <location>
        <begin position="2027"/>
        <end position="2047"/>
    </location>
</feature>
<keyword evidence="4" id="KW-0813">Transport</keyword>
<dbReference type="Pfam" id="PF24358">
    <property type="entry name" value="ABCC10_N"/>
    <property type="match status" value="2"/>
</dbReference>
<dbReference type="Pfam" id="PF00005">
    <property type="entry name" value="ABC_tran"/>
    <property type="match status" value="4"/>
</dbReference>
<feature type="transmembrane region" description="Helical" evidence="14">
    <location>
        <begin position="572"/>
        <end position="591"/>
    </location>
</feature>
<feature type="region of interest" description="Disordered" evidence="13">
    <location>
        <begin position="2850"/>
        <end position="2873"/>
    </location>
</feature>
<dbReference type="InterPro" id="IPR044746">
    <property type="entry name" value="ABCC_6TM_D1"/>
</dbReference>
<dbReference type="InterPro" id="IPR003439">
    <property type="entry name" value="ABC_transporter-like_ATP-bd"/>
</dbReference>
<dbReference type="CDD" id="cd03250">
    <property type="entry name" value="ABCC_MRP_domain1"/>
    <property type="match status" value="2"/>
</dbReference>
<feature type="transmembrane region" description="Helical" evidence="14">
    <location>
        <begin position="1411"/>
        <end position="1430"/>
    </location>
</feature>
<dbReference type="FunFam" id="3.40.50.300:FF:000997">
    <property type="entry name" value="Multidrug resistance-associated protein 1"/>
    <property type="match status" value="1"/>
</dbReference>
<feature type="transmembrane region" description="Helical" evidence="14">
    <location>
        <begin position="2098"/>
        <end position="2119"/>
    </location>
</feature>
<feature type="domain" description="ABC transporter" evidence="16">
    <location>
        <begin position="2578"/>
        <end position="2842"/>
    </location>
</feature>
<feature type="transmembrane region" description="Helical" evidence="14">
    <location>
        <begin position="668"/>
        <end position="689"/>
    </location>
</feature>
<dbReference type="InterPro" id="IPR011527">
    <property type="entry name" value="ABC1_TM_dom"/>
</dbReference>